<evidence type="ECO:0000256" key="1">
    <source>
        <dbReference type="SAM" id="MobiDB-lite"/>
    </source>
</evidence>
<organism evidence="3">
    <name type="scientific">Spongospora subterranea</name>
    <dbReference type="NCBI Taxonomy" id="70186"/>
    <lineage>
        <taxon>Eukaryota</taxon>
        <taxon>Sar</taxon>
        <taxon>Rhizaria</taxon>
        <taxon>Endomyxa</taxon>
        <taxon>Phytomyxea</taxon>
        <taxon>Plasmodiophorida</taxon>
        <taxon>Plasmodiophoridae</taxon>
        <taxon>Spongospora</taxon>
    </lineage>
</organism>
<evidence type="ECO:0000259" key="2">
    <source>
        <dbReference type="PROSITE" id="PS50898"/>
    </source>
</evidence>
<dbReference type="GO" id="GO:0005886">
    <property type="term" value="C:plasma membrane"/>
    <property type="evidence" value="ECO:0007669"/>
    <property type="project" value="TreeGrafter"/>
</dbReference>
<dbReference type="PROSITE" id="PS50898">
    <property type="entry name" value="RBD"/>
    <property type="match status" value="1"/>
</dbReference>
<dbReference type="InterPro" id="IPR008828">
    <property type="entry name" value="Sin1/Avo1"/>
</dbReference>
<evidence type="ECO:0000313" key="3">
    <source>
        <dbReference type="EMBL" id="CRZ11264.1"/>
    </source>
</evidence>
<dbReference type="InterPro" id="IPR011993">
    <property type="entry name" value="PH-like_dom_sf"/>
</dbReference>
<dbReference type="GO" id="GO:0038203">
    <property type="term" value="P:TORC2 signaling"/>
    <property type="evidence" value="ECO:0007669"/>
    <property type="project" value="TreeGrafter"/>
</dbReference>
<proteinExistence type="predicted"/>
<sequence>WFSLSPSRQRAGGHLPFNTLLDLSMIRIPTKLLESKKSSSLVETHSPLPDSPVIGPSSEEIDRNAAAASTSSSTFRSWPGSAAAPLDLSDDSQIPETTKETSFVKCSVQSASSTVASSLTRSLLDLQAHGATTATSSSSDQIDVFIHDMTDTVRVPLSFTLSSVDAIIAHLKEKFQLRGRVSEFELRLLDEDDSNVPDFDLPPLDATIDLRSFGVSRVALCHRRRSSSMSADSWDSPTCRLIRVSLPQNECHVVPLLESQTLRDVLDLLSKKRVRELPPVDFTFFYQGRRDPLDFDMPIGELSEEVLELRRRPSQDFIILPMSCGESPNPDIFLFTDESASTYSEWTVQKTNRWGRKQIRLLGIDRNFVYNTSVSGSVKRRCRHIRDVVAVNLVKEKARGFRILFRNLEANEIVSVHYRAQSELECAEIVARIDHLKSLMPPTSLG</sequence>
<dbReference type="GO" id="GO:0005737">
    <property type="term" value="C:cytoplasm"/>
    <property type="evidence" value="ECO:0007669"/>
    <property type="project" value="TreeGrafter"/>
</dbReference>
<feature type="non-terminal residue" evidence="3">
    <location>
        <position position="1"/>
    </location>
</feature>
<dbReference type="Pfam" id="PF16979">
    <property type="entry name" value="SIN1_PH"/>
    <property type="match status" value="1"/>
</dbReference>
<dbReference type="EMBL" id="HACM01010822">
    <property type="protein sequence ID" value="CRZ11264.1"/>
    <property type="molecule type" value="Transcribed_RNA"/>
</dbReference>
<dbReference type="PANTHER" id="PTHR13335:SF1">
    <property type="entry name" value="TARGET OF RAPAMYCIN COMPLEX 2 SUBUNIT MAPKAP1"/>
    <property type="match status" value="1"/>
</dbReference>
<reference evidence="3" key="1">
    <citation type="submission" date="2015-04" db="EMBL/GenBank/DDBJ databases">
        <title>The genome sequence of the plant pathogenic Rhizarian Plasmodiophora brassicae reveals insights in its biotrophic life cycle and the origin of chitin synthesis.</title>
        <authorList>
            <person name="Schwelm A."/>
            <person name="Fogelqvist J."/>
            <person name="Knaust A."/>
            <person name="Julke S."/>
            <person name="Lilja T."/>
            <person name="Dhandapani V."/>
            <person name="Bonilla-Rosso G."/>
            <person name="Karlsson M."/>
            <person name="Shevchenko A."/>
            <person name="Choi S.R."/>
            <person name="Kim H.G."/>
            <person name="Park J.Y."/>
            <person name="Lim Y.P."/>
            <person name="Ludwig-Muller J."/>
            <person name="Dixelius C."/>
        </authorList>
    </citation>
    <scope>NUCLEOTIDE SEQUENCE</scope>
    <source>
        <tissue evidence="3">Potato root galls</tissue>
    </source>
</reference>
<feature type="compositionally biased region" description="Low complexity" evidence="1">
    <location>
        <begin position="65"/>
        <end position="74"/>
    </location>
</feature>
<feature type="region of interest" description="Disordered" evidence="1">
    <location>
        <begin position="39"/>
        <end position="78"/>
    </location>
</feature>
<accession>A0A0H5RRC0</accession>
<dbReference type="Gene3D" id="2.30.29.30">
    <property type="entry name" value="Pleckstrin-homology domain (PH domain)/Phosphotyrosine-binding domain (PTB)"/>
    <property type="match status" value="1"/>
</dbReference>
<dbReference type="AlphaFoldDB" id="A0A0H5RRC0"/>
<name>A0A0H5RRC0_9EUKA</name>
<dbReference type="PANTHER" id="PTHR13335">
    <property type="entry name" value="TARGET OF RAPAMYCIN COMPLEX 2 SUBUNIT MAPKAP1"/>
    <property type="match status" value="1"/>
</dbReference>
<dbReference type="Gene3D" id="3.10.20.90">
    <property type="entry name" value="Phosphatidylinositol 3-kinase Catalytic Subunit, Chain A, domain 1"/>
    <property type="match status" value="1"/>
</dbReference>
<dbReference type="InterPro" id="IPR031313">
    <property type="entry name" value="Sin1_PH_dom"/>
</dbReference>
<dbReference type="GO" id="GO:0031932">
    <property type="term" value="C:TORC2 complex"/>
    <property type="evidence" value="ECO:0007669"/>
    <property type="project" value="InterPro"/>
</dbReference>
<dbReference type="InterPro" id="IPR003116">
    <property type="entry name" value="RBD_dom"/>
</dbReference>
<feature type="domain" description="RBD" evidence="2">
    <location>
        <begin position="240"/>
        <end position="312"/>
    </location>
</feature>
<dbReference type="GO" id="GO:0005546">
    <property type="term" value="F:phosphatidylinositol-4,5-bisphosphate binding"/>
    <property type="evidence" value="ECO:0007669"/>
    <property type="project" value="TreeGrafter"/>
</dbReference>
<protein>
    <recommendedName>
        <fullName evidence="2">RBD domain-containing protein</fullName>
    </recommendedName>
</protein>